<dbReference type="Gene3D" id="2.40.10.10">
    <property type="entry name" value="Trypsin-like serine proteases"/>
    <property type="match status" value="2"/>
</dbReference>
<dbReference type="GO" id="GO:0006508">
    <property type="term" value="P:proteolysis"/>
    <property type="evidence" value="ECO:0007669"/>
    <property type="project" value="UniProtKB-KW"/>
</dbReference>
<evidence type="ECO:0000256" key="6">
    <source>
        <dbReference type="ARBA" id="ARBA00022837"/>
    </source>
</evidence>
<dbReference type="Proteomes" id="UP001059596">
    <property type="component" value="Unassembled WGS sequence"/>
</dbReference>
<dbReference type="GO" id="GO:0004252">
    <property type="term" value="F:serine-type endopeptidase activity"/>
    <property type="evidence" value="ECO:0007669"/>
    <property type="project" value="InterPro"/>
</dbReference>
<evidence type="ECO:0000256" key="9">
    <source>
        <dbReference type="ARBA" id="ARBA00023180"/>
    </source>
</evidence>
<keyword evidence="7" id="KW-0865">Zymogen</keyword>
<organism evidence="12 13">
    <name type="scientific">Drosophila gunungcola</name>
    <name type="common">fruit fly</name>
    <dbReference type="NCBI Taxonomy" id="103775"/>
    <lineage>
        <taxon>Eukaryota</taxon>
        <taxon>Metazoa</taxon>
        <taxon>Ecdysozoa</taxon>
        <taxon>Arthropoda</taxon>
        <taxon>Hexapoda</taxon>
        <taxon>Insecta</taxon>
        <taxon>Pterygota</taxon>
        <taxon>Neoptera</taxon>
        <taxon>Endopterygota</taxon>
        <taxon>Diptera</taxon>
        <taxon>Brachycera</taxon>
        <taxon>Muscomorpha</taxon>
        <taxon>Ephydroidea</taxon>
        <taxon>Drosophilidae</taxon>
        <taxon>Drosophila</taxon>
        <taxon>Sophophora</taxon>
    </lineage>
</organism>
<dbReference type="AlphaFoldDB" id="A0A9P9YG41"/>
<evidence type="ECO:0000259" key="11">
    <source>
        <dbReference type="PROSITE" id="PS50240"/>
    </source>
</evidence>
<keyword evidence="5" id="KW-0720">Serine protease</keyword>
<dbReference type="InterPro" id="IPR009003">
    <property type="entry name" value="Peptidase_S1_PA"/>
</dbReference>
<dbReference type="InterPro" id="IPR001254">
    <property type="entry name" value="Trypsin_dom"/>
</dbReference>
<feature type="domain" description="Peptidase S1" evidence="11">
    <location>
        <begin position="1"/>
        <end position="214"/>
    </location>
</feature>
<dbReference type="SUPFAM" id="SSF50494">
    <property type="entry name" value="Trypsin-like serine proteases"/>
    <property type="match status" value="1"/>
</dbReference>
<gene>
    <name evidence="12" type="ORF">M5D96_010941</name>
</gene>
<reference evidence="12" key="1">
    <citation type="journal article" date="2023" name="Genome Biol. Evol.">
        <title>Long-read-based Genome Assembly of Drosophila gunungcola Reveals Fewer Chemosensory Genes in Flower-breeding Species.</title>
        <authorList>
            <person name="Negi A."/>
            <person name="Liao B.Y."/>
            <person name="Yeh S.D."/>
        </authorList>
    </citation>
    <scope>NUCLEOTIDE SEQUENCE</scope>
    <source>
        <strain evidence="12">Sukarami</strain>
    </source>
</reference>
<accession>A0A9P9YG41</accession>
<evidence type="ECO:0000256" key="1">
    <source>
        <dbReference type="ARBA" id="ARBA00022670"/>
    </source>
</evidence>
<dbReference type="FunFam" id="2.40.10.10:FF:000028">
    <property type="entry name" value="Serine protease easter"/>
    <property type="match status" value="1"/>
</dbReference>
<evidence type="ECO:0000256" key="2">
    <source>
        <dbReference type="ARBA" id="ARBA00022723"/>
    </source>
</evidence>
<sequence length="240" mass="27450">MRRDTWFVLTAAQCIPDDVNITVRLGEYNRETKKDCLIHRCTGPALDYDVDMAFEHTLYKADQHVNDIGMLRLGKRVEYLVYIRPICFFVNERAKSVVNKVTWFTATGWGKTAAGENANTSSILQELKINRRPKELCSGIFGRELTSEQICAGNDDSNLCNGDTGGPLIRLMKYRNEYRFVQLGIATWMNNQCQNASVITDLMSHGDWIKRVVRQFGPPGDVQRPLLKQKKNNKDELPIF</sequence>
<keyword evidence="1" id="KW-0645">Protease</keyword>
<keyword evidence="13" id="KW-1185">Reference proteome</keyword>
<name>A0A9P9YG41_9MUSC</name>
<dbReference type="Pfam" id="PF00089">
    <property type="entry name" value="Trypsin"/>
    <property type="match status" value="1"/>
</dbReference>
<comment type="caution">
    <text evidence="12">The sequence shown here is derived from an EMBL/GenBank/DDBJ whole genome shotgun (WGS) entry which is preliminary data.</text>
</comment>
<keyword evidence="8" id="KW-1015">Disulfide bond</keyword>
<comment type="similarity">
    <text evidence="10">Belongs to the peptidase S1 family. CLIP subfamily.</text>
</comment>
<keyword evidence="9" id="KW-0325">Glycoprotein</keyword>
<evidence type="ECO:0000256" key="7">
    <source>
        <dbReference type="ARBA" id="ARBA00023145"/>
    </source>
</evidence>
<keyword evidence="2" id="KW-0479">Metal-binding</keyword>
<keyword evidence="3" id="KW-0732">Signal</keyword>
<evidence type="ECO:0000313" key="12">
    <source>
        <dbReference type="EMBL" id="KAI8036348.1"/>
    </source>
</evidence>
<dbReference type="EMBL" id="JAMKOV010000021">
    <property type="protein sequence ID" value="KAI8036348.1"/>
    <property type="molecule type" value="Genomic_DNA"/>
</dbReference>
<evidence type="ECO:0000256" key="4">
    <source>
        <dbReference type="ARBA" id="ARBA00022801"/>
    </source>
</evidence>
<evidence type="ECO:0000256" key="10">
    <source>
        <dbReference type="ARBA" id="ARBA00024195"/>
    </source>
</evidence>
<evidence type="ECO:0000256" key="3">
    <source>
        <dbReference type="ARBA" id="ARBA00022729"/>
    </source>
</evidence>
<evidence type="ECO:0000256" key="8">
    <source>
        <dbReference type="ARBA" id="ARBA00023157"/>
    </source>
</evidence>
<evidence type="ECO:0000313" key="13">
    <source>
        <dbReference type="Proteomes" id="UP001059596"/>
    </source>
</evidence>
<keyword evidence="6" id="KW-0106">Calcium</keyword>
<dbReference type="InterPro" id="IPR043504">
    <property type="entry name" value="Peptidase_S1_PA_chymotrypsin"/>
</dbReference>
<dbReference type="FunFam" id="2.40.10.10:FF:000078">
    <property type="entry name" value="Serine protease H137"/>
    <property type="match status" value="1"/>
</dbReference>
<dbReference type="InterPro" id="IPR051487">
    <property type="entry name" value="Ser/Thr_Proteases_Immune/Dev"/>
</dbReference>
<protein>
    <recommendedName>
        <fullName evidence="11">Peptidase S1 domain-containing protein</fullName>
    </recommendedName>
</protein>
<proteinExistence type="inferred from homology"/>
<evidence type="ECO:0000256" key="5">
    <source>
        <dbReference type="ARBA" id="ARBA00022825"/>
    </source>
</evidence>
<keyword evidence="4" id="KW-0378">Hydrolase</keyword>
<dbReference type="PANTHER" id="PTHR24256">
    <property type="entry name" value="TRYPTASE-RELATED"/>
    <property type="match status" value="1"/>
</dbReference>
<dbReference type="PROSITE" id="PS50240">
    <property type="entry name" value="TRYPSIN_DOM"/>
    <property type="match status" value="1"/>
</dbReference>
<dbReference type="GO" id="GO:0046872">
    <property type="term" value="F:metal ion binding"/>
    <property type="evidence" value="ECO:0007669"/>
    <property type="project" value="UniProtKB-KW"/>
</dbReference>
<dbReference type="GO" id="GO:0051604">
    <property type="term" value="P:protein maturation"/>
    <property type="evidence" value="ECO:0007669"/>
    <property type="project" value="UniProtKB-ARBA"/>
</dbReference>
<dbReference type="SMART" id="SM00020">
    <property type="entry name" value="Tryp_SPc"/>
    <property type="match status" value="1"/>
</dbReference>